<dbReference type="AlphaFoldDB" id="A0AA39Y5W8"/>
<keyword evidence="3" id="KW-1185">Reference proteome</keyword>
<dbReference type="InterPro" id="IPR010730">
    <property type="entry name" value="HET"/>
</dbReference>
<feature type="domain" description="Heterokaryon incompatibility" evidence="1">
    <location>
        <begin position="10"/>
        <end position="73"/>
    </location>
</feature>
<evidence type="ECO:0000313" key="2">
    <source>
        <dbReference type="EMBL" id="KAK0645462.1"/>
    </source>
</evidence>
<reference evidence="2" key="1">
    <citation type="submission" date="2023-06" db="EMBL/GenBank/DDBJ databases">
        <title>Genome-scale phylogeny and comparative genomics of the fungal order Sordariales.</title>
        <authorList>
            <consortium name="Lawrence Berkeley National Laboratory"/>
            <person name="Hensen N."/>
            <person name="Bonometti L."/>
            <person name="Westerberg I."/>
            <person name="Brannstrom I.O."/>
            <person name="Guillou S."/>
            <person name="Cros-Aarteil S."/>
            <person name="Calhoun S."/>
            <person name="Haridas S."/>
            <person name="Kuo A."/>
            <person name="Mondo S."/>
            <person name="Pangilinan J."/>
            <person name="Riley R."/>
            <person name="Labutti K."/>
            <person name="Andreopoulos B."/>
            <person name="Lipzen A."/>
            <person name="Chen C."/>
            <person name="Yanf M."/>
            <person name="Daum C."/>
            <person name="Ng V."/>
            <person name="Clum A."/>
            <person name="Steindorff A."/>
            <person name="Ohm R."/>
            <person name="Martin F."/>
            <person name="Silar P."/>
            <person name="Natvig D."/>
            <person name="Lalanne C."/>
            <person name="Gautier V."/>
            <person name="Ament-Velasquez S.L."/>
            <person name="Kruys A."/>
            <person name="Hutchinson M.I."/>
            <person name="Powell A.J."/>
            <person name="Barry K."/>
            <person name="Miller A.N."/>
            <person name="Grigoriev I.V."/>
            <person name="Debuchy R."/>
            <person name="Gladieux P."/>
            <person name="Thoren M.H."/>
            <person name="Johannesson H."/>
        </authorList>
    </citation>
    <scope>NUCLEOTIDE SEQUENCE</scope>
    <source>
        <strain evidence="2">SMH2532-1</strain>
    </source>
</reference>
<evidence type="ECO:0000259" key="1">
    <source>
        <dbReference type="Pfam" id="PF06985"/>
    </source>
</evidence>
<dbReference type="Pfam" id="PF06985">
    <property type="entry name" value="HET"/>
    <property type="match status" value="1"/>
</dbReference>
<comment type="caution">
    <text evidence="2">The sequence shown here is derived from an EMBL/GenBank/DDBJ whole genome shotgun (WGS) entry which is preliminary data.</text>
</comment>
<gene>
    <name evidence="2" type="ORF">B0T16DRAFT_411211</name>
</gene>
<accession>A0AA39Y5W8</accession>
<evidence type="ECO:0000313" key="3">
    <source>
        <dbReference type="Proteomes" id="UP001174936"/>
    </source>
</evidence>
<protein>
    <recommendedName>
        <fullName evidence="1">Heterokaryon incompatibility domain-containing protein</fullName>
    </recommendedName>
</protein>
<name>A0AA39Y5W8_9PEZI</name>
<sequence length="75" mass="8424">MASLITPFSRTWGPDEVSYMDHIAGVGQSRQSWAKIRDSSKLANEEGFEYLWIDTCCIDKSSSAELSEAINSMFQ</sequence>
<dbReference type="Proteomes" id="UP001174936">
    <property type="component" value="Unassembled WGS sequence"/>
</dbReference>
<dbReference type="PANTHER" id="PTHR10622">
    <property type="entry name" value="HET DOMAIN-CONTAINING PROTEIN"/>
    <property type="match status" value="1"/>
</dbReference>
<proteinExistence type="predicted"/>
<organism evidence="2 3">
    <name type="scientific">Cercophora newfieldiana</name>
    <dbReference type="NCBI Taxonomy" id="92897"/>
    <lineage>
        <taxon>Eukaryota</taxon>
        <taxon>Fungi</taxon>
        <taxon>Dikarya</taxon>
        <taxon>Ascomycota</taxon>
        <taxon>Pezizomycotina</taxon>
        <taxon>Sordariomycetes</taxon>
        <taxon>Sordariomycetidae</taxon>
        <taxon>Sordariales</taxon>
        <taxon>Lasiosphaeriaceae</taxon>
        <taxon>Cercophora</taxon>
    </lineage>
</organism>
<dbReference type="EMBL" id="JAULSV010000004">
    <property type="protein sequence ID" value="KAK0645462.1"/>
    <property type="molecule type" value="Genomic_DNA"/>
</dbReference>
<dbReference type="PANTHER" id="PTHR10622:SF12">
    <property type="entry name" value="HET DOMAIN-CONTAINING PROTEIN"/>
    <property type="match status" value="1"/>
</dbReference>